<dbReference type="PANTHER" id="PTHR12760">
    <property type="entry name" value="TETRATRICOPEPTIDE REPEAT PROTEIN"/>
    <property type="match status" value="1"/>
</dbReference>
<accession>K3VD83</accession>
<dbReference type="PROSITE" id="PS50005">
    <property type="entry name" value="TPR"/>
    <property type="match status" value="1"/>
</dbReference>
<dbReference type="FunFam" id="1.25.40.10:FF:001208">
    <property type="entry name" value="Tetratricopeptide repeat domain-containing protein"/>
    <property type="match status" value="1"/>
</dbReference>
<feature type="repeat" description="TPR" evidence="3">
    <location>
        <begin position="160"/>
        <end position="193"/>
    </location>
</feature>
<feature type="domain" description="EMC2 TPR-like" evidence="5">
    <location>
        <begin position="107"/>
        <end position="206"/>
    </location>
</feature>
<dbReference type="InterPro" id="IPR055217">
    <property type="entry name" value="TPR_EMC2"/>
</dbReference>
<dbReference type="Gene3D" id="1.25.40.10">
    <property type="entry name" value="Tetratricopeptide repeat domain"/>
    <property type="match status" value="1"/>
</dbReference>
<comment type="function">
    <text evidence="4">Part of the endoplasmic reticulum membrane protein complex (EMC) that enables the energy-independent insertion into endoplasmic reticulum membranes of newly synthesized membrane proteins.</text>
</comment>
<comment type="similarity">
    <text evidence="4">Belongs to the EMC2 family.</text>
</comment>
<evidence type="ECO:0000313" key="6">
    <source>
        <dbReference type="EMBL" id="EKJ70398.1"/>
    </source>
</evidence>
<dbReference type="GeneID" id="20368009"/>
<evidence type="ECO:0000313" key="7">
    <source>
        <dbReference type="Proteomes" id="UP000007978"/>
    </source>
</evidence>
<keyword evidence="4" id="KW-0256">Endoplasmic reticulum</keyword>
<evidence type="ECO:0000256" key="4">
    <source>
        <dbReference type="RuleBase" id="RU367091"/>
    </source>
</evidence>
<dbReference type="eggNOG" id="KOG3060">
    <property type="taxonomic scope" value="Eukaryota"/>
</dbReference>
<keyword evidence="4" id="KW-0472">Membrane</keyword>
<sequence length="423" mass="46597">MATLLARPQAQLSPAEALHLAQQAPTILKGNPKAFSASPLVSLFSAAETVELWTIYENLIVTCLQTGDDDSAHLCLERLILRFGGENERVMALKGLIKEAEATNNNELSAVLKEYEDILQQDGTNIYIAKRRVALLRSMGKTPEAISSLVSLLEFNPTDAESWAELSDLYLSQGLYSQAIYALEEVIVLAPNAWNLHAKLGEVTLMAANETSDGSPQKYLANSVKRFCRSIELCEDYLRGYYGLKKVTDKILAEATKFKKQQPEEDEFSLPDQDTLKKLNQAATQKLAEIVRRYGAQEPLWQGYNADEIAAARELLDKSSSEVVRVHKVKISTQACQEDASHRMRACTAWAMAVLPGPRRLTSGGSNAELGIAGHTARGAIQGHAGGVHPGLKRKMIKFIHRRDGLSSQDWGFSMLLLTSLDV</sequence>
<dbReference type="RefSeq" id="XP_009260784.1">
    <property type="nucleotide sequence ID" value="XM_009262509.1"/>
</dbReference>
<dbReference type="InterPro" id="IPR039856">
    <property type="entry name" value="EMC2-like"/>
</dbReference>
<comment type="subcellular location">
    <subcellularLocation>
        <location evidence="4">Endoplasmic reticulum membrane</location>
        <topology evidence="4">Peripheral membrane protein</topology>
        <orientation evidence="4">Cytoplasmic side</orientation>
    </subcellularLocation>
</comment>
<dbReference type="InterPro" id="IPR019734">
    <property type="entry name" value="TPR_rpt"/>
</dbReference>
<dbReference type="SUPFAM" id="SSF48452">
    <property type="entry name" value="TPR-like"/>
    <property type="match status" value="1"/>
</dbReference>
<dbReference type="HOGENOM" id="CLU_052388_0_0_1"/>
<evidence type="ECO:0000259" key="5">
    <source>
        <dbReference type="Pfam" id="PF22890"/>
    </source>
</evidence>
<reference evidence="6 7" key="1">
    <citation type="journal article" date="2012" name="PLoS Pathog.">
        <title>Comparative pathogenomics reveals horizontally acquired novel virulence genes in fungi infecting cereal hosts.</title>
        <authorList>
            <person name="Gardiner D.M."/>
            <person name="McDonald M.C."/>
            <person name="Covarelli L."/>
            <person name="Solomon P.S."/>
            <person name="Rusu A.G."/>
            <person name="Marshall M."/>
            <person name="Kazan K."/>
            <person name="Chakraborty S."/>
            <person name="McDonald B.A."/>
            <person name="Manners J.M."/>
        </authorList>
    </citation>
    <scope>NUCLEOTIDE SEQUENCE [LARGE SCALE GENOMIC DNA]</scope>
    <source>
        <strain evidence="6 7">CS3096</strain>
    </source>
</reference>
<dbReference type="OrthoDB" id="124397at2759"/>
<organism evidence="6 7">
    <name type="scientific">Fusarium pseudograminearum (strain CS3096)</name>
    <name type="common">Wheat and barley crown-rot fungus</name>
    <dbReference type="NCBI Taxonomy" id="1028729"/>
    <lineage>
        <taxon>Eukaryota</taxon>
        <taxon>Fungi</taxon>
        <taxon>Dikarya</taxon>
        <taxon>Ascomycota</taxon>
        <taxon>Pezizomycotina</taxon>
        <taxon>Sordariomycetes</taxon>
        <taxon>Hypocreomycetidae</taxon>
        <taxon>Hypocreales</taxon>
        <taxon>Nectriaceae</taxon>
        <taxon>Fusarium</taxon>
    </lineage>
</organism>
<name>K3VD83_FUSPC</name>
<protein>
    <recommendedName>
        <fullName evidence="4">ER membrane protein complex subunit 2</fullName>
    </recommendedName>
</protein>
<dbReference type="EMBL" id="AFNW01000310">
    <property type="protein sequence ID" value="EKJ70398.1"/>
    <property type="molecule type" value="Genomic_DNA"/>
</dbReference>
<dbReference type="GO" id="GO:0072546">
    <property type="term" value="C:EMC complex"/>
    <property type="evidence" value="ECO:0007669"/>
    <property type="project" value="UniProtKB-UniRule"/>
</dbReference>
<dbReference type="AlphaFoldDB" id="K3VD83"/>
<dbReference type="KEGG" id="fpu:FPSE_09392"/>
<gene>
    <name evidence="6" type="ORF">FPSE_09392</name>
</gene>
<keyword evidence="1" id="KW-0677">Repeat</keyword>
<dbReference type="Pfam" id="PF22890">
    <property type="entry name" value="TPR_EMC2"/>
    <property type="match status" value="1"/>
</dbReference>
<evidence type="ECO:0000256" key="1">
    <source>
        <dbReference type="ARBA" id="ARBA00022737"/>
    </source>
</evidence>
<keyword evidence="7" id="KW-1185">Reference proteome</keyword>
<evidence type="ECO:0000256" key="2">
    <source>
        <dbReference type="ARBA" id="ARBA00022803"/>
    </source>
</evidence>
<dbReference type="Proteomes" id="UP000007978">
    <property type="component" value="Chromosome 4"/>
</dbReference>
<proteinExistence type="inferred from homology"/>
<comment type="subunit">
    <text evidence="4">Component of the ER membrane protein complex (EMC).</text>
</comment>
<keyword evidence="2 3" id="KW-0802">TPR repeat</keyword>
<evidence type="ECO:0000256" key="3">
    <source>
        <dbReference type="PROSITE-ProRule" id="PRU00339"/>
    </source>
</evidence>
<comment type="caution">
    <text evidence="6">The sequence shown here is derived from an EMBL/GenBank/DDBJ whole genome shotgun (WGS) entry which is preliminary data.</text>
</comment>
<dbReference type="InterPro" id="IPR011990">
    <property type="entry name" value="TPR-like_helical_dom_sf"/>
</dbReference>